<sequence>MKAFSRRTFLRGAALLGATAAGGSWLTSTASAGPIGPHEAIVRDAAMVWHELPLEQWAGPLLGNGSVTTQVFGDQRGIAFTDRARLDLAGTPTGARWQLDLWNAELTGTVTTTRGAVELSALVHRQTGLLMVTVTPSAGEVAARWAGQVVGQHRVFLVGGTGDPEHLLTTHRAWWNRLYTNSFVSVPDKSVQRFHVIQQYHAAAAVAPGTALASVPSMLAGANQVALLANVDTAPPLSLAAIPGTGSKGGAAENSVMAWNLPALWSLHEHRGDSPDAVLALLRKAVDFYKGFLVQGNDGFLHLPVTHSPGYGDVADCTYDLALVRWAAGVLGEDELVRKLVPYHIGPSGLMLGAGRPLARSHRTAAHLVGLFPLHDSSISRDVAQRSYRHWASMREDWTVDSHVAAASLAARVREPNAAAEHLRHVLDLNAWSVPFGVSQAVLDLVVHGRSGAVDVFPSIPDGWDEVSVESLRVPGACLVDASRSRGRTDWVRIRGARGQSLLVGHDIDDLQVTDPNGKPLPATAGEAGVRVTLPPSGAVVLSRRGHAPDLLPRVVSGSRTPDTAGSKA</sequence>
<evidence type="ECO:0000256" key="1">
    <source>
        <dbReference type="SAM" id="SignalP"/>
    </source>
</evidence>
<feature type="chain" id="PRO_5004533096" description="Large secreted protein" evidence="1">
    <location>
        <begin position="33"/>
        <end position="569"/>
    </location>
</feature>
<dbReference type="InterPro" id="IPR006311">
    <property type="entry name" value="TAT_signal"/>
</dbReference>
<accession>S5UBX9</accession>
<evidence type="ECO:0008006" key="3">
    <source>
        <dbReference type="Google" id="ProtNLM"/>
    </source>
</evidence>
<dbReference type="SUPFAM" id="SSF48208">
    <property type="entry name" value="Six-hairpin glycosidases"/>
    <property type="match status" value="1"/>
</dbReference>
<dbReference type="GO" id="GO:0005975">
    <property type="term" value="P:carbohydrate metabolic process"/>
    <property type="evidence" value="ECO:0007669"/>
    <property type="project" value="InterPro"/>
</dbReference>
<proteinExistence type="predicted"/>
<dbReference type="PANTHER" id="PTHR31084">
    <property type="entry name" value="ALPHA-L-FUCOSIDASE 2"/>
    <property type="match status" value="1"/>
</dbReference>
<dbReference type="InterPro" id="IPR012341">
    <property type="entry name" value="6hp_glycosidase-like_sf"/>
</dbReference>
<protein>
    <recommendedName>
        <fullName evidence="3">Large secreted protein</fullName>
    </recommendedName>
</protein>
<organism evidence="2">
    <name type="scientific">uncultured bacterium esnapd4</name>
    <dbReference type="NCBI Taxonomy" id="1366610"/>
    <lineage>
        <taxon>Bacteria</taxon>
        <taxon>environmental samples</taxon>
    </lineage>
</organism>
<dbReference type="Gene3D" id="1.50.10.10">
    <property type="match status" value="1"/>
</dbReference>
<dbReference type="GO" id="GO:0004560">
    <property type="term" value="F:alpha-L-fucosidase activity"/>
    <property type="evidence" value="ECO:0007669"/>
    <property type="project" value="TreeGrafter"/>
</dbReference>
<dbReference type="PANTHER" id="PTHR31084:SF0">
    <property type="entry name" value="ALPHA-L-FUCOSIDASE 2"/>
    <property type="match status" value="1"/>
</dbReference>
<dbReference type="InterPro" id="IPR008928">
    <property type="entry name" value="6-hairpin_glycosidase_sf"/>
</dbReference>
<evidence type="ECO:0000313" key="2">
    <source>
        <dbReference type="EMBL" id="AGS49402.1"/>
    </source>
</evidence>
<dbReference type="PROSITE" id="PS51318">
    <property type="entry name" value="TAT"/>
    <property type="match status" value="1"/>
</dbReference>
<reference evidence="2" key="1">
    <citation type="journal article" date="2013" name="Proc. Natl. Acad. Sci. U.S.A.">
        <title>Mapping gene clusters within arrayed metagenomic libraries to expand the structural diversity of biomedically relevant natural products.</title>
        <authorList>
            <person name="Owen J.G."/>
            <person name="Reddy B.V."/>
            <person name="Ternei M.A."/>
            <person name="Charlop-Powers Z."/>
            <person name="Calle P.Y."/>
            <person name="Kim J.H."/>
            <person name="Brady S.F."/>
        </authorList>
    </citation>
    <scope>NUCLEOTIDE SEQUENCE</scope>
</reference>
<dbReference type="AlphaFoldDB" id="S5UBX9"/>
<name>S5UBX9_9BACT</name>
<feature type="signal peptide" evidence="1">
    <location>
        <begin position="1"/>
        <end position="32"/>
    </location>
</feature>
<dbReference type="EMBL" id="KF264542">
    <property type="protein sequence ID" value="AGS49402.1"/>
    <property type="molecule type" value="Genomic_DNA"/>
</dbReference>
<keyword evidence="1" id="KW-0732">Signal</keyword>